<evidence type="ECO:0000313" key="2">
    <source>
        <dbReference type="EMBL" id="GLT21781.1"/>
    </source>
</evidence>
<dbReference type="EMBL" id="BSPX01000013">
    <property type="protein sequence ID" value="GLT21781.1"/>
    <property type="molecule type" value="Genomic_DNA"/>
</dbReference>
<feature type="transmembrane region" description="Helical" evidence="1">
    <location>
        <begin position="48"/>
        <end position="70"/>
    </location>
</feature>
<name>A0ABQ6FAH3_9RHOO</name>
<comment type="caution">
    <text evidence="2">The sequence shown here is derived from an EMBL/GenBank/DDBJ whole genome shotgun (WGS) entry which is preliminary data.</text>
</comment>
<organism evidence="2 3">
    <name type="scientific">Zoogloea oryzae</name>
    <dbReference type="NCBI Taxonomy" id="310767"/>
    <lineage>
        <taxon>Bacteria</taxon>
        <taxon>Pseudomonadati</taxon>
        <taxon>Pseudomonadota</taxon>
        <taxon>Betaproteobacteria</taxon>
        <taxon>Rhodocyclales</taxon>
        <taxon>Zoogloeaceae</taxon>
        <taxon>Zoogloea</taxon>
    </lineage>
</organism>
<keyword evidence="1" id="KW-0472">Membrane</keyword>
<keyword evidence="3" id="KW-1185">Reference proteome</keyword>
<sequence>MAKDQYERDAHIVAFYIDAAKSYSQTATAALAVSVFVAGDAKYFWPNLVLVMASAFFLIAVLGAIVYQALAVGRLEQRSGLPLEKRPLPEGWYENAYISYNVMICTFFLGATSLLAALILKVIGP</sequence>
<evidence type="ECO:0008006" key="4">
    <source>
        <dbReference type="Google" id="ProtNLM"/>
    </source>
</evidence>
<keyword evidence="1" id="KW-0812">Transmembrane</keyword>
<reference evidence="3" key="1">
    <citation type="journal article" date="2019" name="Int. J. Syst. Evol. Microbiol.">
        <title>The Global Catalogue of Microorganisms (GCM) 10K type strain sequencing project: providing services to taxonomists for standard genome sequencing and annotation.</title>
        <authorList>
            <consortium name="The Broad Institute Genomics Platform"/>
            <consortium name="The Broad Institute Genome Sequencing Center for Infectious Disease"/>
            <person name="Wu L."/>
            <person name="Ma J."/>
        </authorList>
    </citation>
    <scope>NUCLEOTIDE SEQUENCE [LARGE SCALE GENOMIC DNA]</scope>
    <source>
        <strain evidence="3">NBRC 102407</strain>
    </source>
</reference>
<dbReference type="RefSeq" id="WP_284187174.1">
    <property type="nucleotide sequence ID" value="NZ_BSPX01000013.1"/>
</dbReference>
<accession>A0ABQ6FAH3</accession>
<evidence type="ECO:0000313" key="3">
    <source>
        <dbReference type="Proteomes" id="UP001157167"/>
    </source>
</evidence>
<evidence type="ECO:0000256" key="1">
    <source>
        <dbReference type="SAM" id="Phobius"/>
    </source>
</evidence>
<gene>
    <name evidence="2" type="ORF">GCM10007933_12350</name>
</gene>
<proteinExistence type="predicted"/>
<feature type="transmembrane region" description="Helical" evidence="1">
    <location>
        <begin position="97"/>
        <end position="120"/>
    </location>
</feature>
<protein>
    <recommendedName>
        <fullName evidence="4">DUF202 domain-containing protein</fullName>
    </recommendedName>
</protein>
<keyword evidence="1" id="KW-1133">Transmembrane helix</keyword>
<dbReference type="Proteomes" id="UP001157167">
    <property type="component" value="Unassembled WGS sequence"/>
</dbReference>